<keyword evidence="10" id="KW-1185">Reference proteome</keyword>
<dbReference type="InterPro" id="IPR049326">
    <property type="entry name" value="Rhodopsin_dom_fungi"/>
</dbReference>
<organism evidence="9 10">
    <name type="scientific">Paraphaeosphaeria sporulosa</name>
    <dbReference type="NCBI Taxonomy" id="1460663"/>
    <lineage>
        <taxon>Eukaryota</taxon>
        <taxon>Fungi</taxon>
        <taxon>Dikarya</taxon>
        <taxon>Ascomycota</taxon>
        <taxon>Pezizomycotina</taxon>
        <taxon>Dothideomycetes</taxon>
        <taxon>Pleosporomycetidae</taxon>
        <taxon>Pleosporales</taxon>
        <taxon>Massarineae</taxon>
        <taxon>Didymosphaeriaceae</taxon>
        <taxon>Paraphaeosphaeria</taxon>
    </lineage>
</organism>
<dbReference type="Proteomes" id="UP000077069">
    <property type="component" value="Unassembled WGS sequence"/>
</dbReference>
<dbReference type="OrthoDB" id="5283415at2759"/>
<dbReference type="GeneID" id="28758068"/>
<dbReference type="PANTHER" id="PTHR33048:SF160">
    <property type="entry name" value="SAT4 FAMILY MEMBRANE PROTEIN"/>
    <property type="match status" value="1"/>
</dbReference>
<feature type="domain" description="Rhodopsin" evidence="8">
    <location>
        <begin position="26"/>
        <end position="276"/>
    </location>
</feature>
<dbReference type="PANTHER" id="PTHR33048">
    <property type="entry name" value="PTH11-LIKE INTEGRAL MEMBRANE PROTEIN (AFU_ORTHOLOGUE AFUA_5G11245)"/>
    <property type="match status" value="1"/>
</dbReference>
<reference evidence="9 10" key="1">
    <citation type="submission" date="2016-05" db="EMBL/GenBank/DDBJ databases">
        <title>Comparative analysis of secretome profiles of manganese(II)-oxidizing ascomycete fungi.</title>
        <authorList>
            <consortium name="DOE Joint Genome Institute"/>
            <person name="Zeiner C.A."/>
            <person name="Purvine S.O."/>
            <person name="Zink E.M."/>
            <person name="Wu S."/>
            <person name="Pasa-Tolic L."/>
            <person name="Chaput D.L."/>
            <person name="Haridas S."/>
            <person name="Grigoriev I.V."/>
            <person name="Santelli C.M."/>
            <person name="Hansel C.M."/>
        </authorList>
    </citation>
    <scope>NUCLEOTIDE SEQUENCE [LARGE SCALE GENOMIC DNA]</scope>
    <source>
        <strain evidence="9 10">AP3s5-JAC2a</strain>
    </source>
</reference>
<comment type="similarity">
    <text evidence="5">Belongs to the SAT4 family.</text>
</comment>
<gene>
    <name evidence="9" type="ORF">CC84DRAFT_1094777</name>
</gene>
<proteinExistence type="inferred from homology"/>
<dbReference type="RefSeq" id="XP_018035369.1">
    <property type="nucleotide sequence ID" value="XM_018174582.1"/>
</dbReference>
<dbReference type="GO" id="GO:0016020">
    <property type="term" value="C:membrane"/>
    <property type="evidence" value="ECO:0007669"/>
    <property type="project" value="UniProtKB-SubCell"/>
</dbReference>
<evidence type="ECO:0000256" key="5">
    <source>
        <dbReference type="ARBA" id="ARBA00038359"/>
    </source>
</evidence>
<dbReference type="InterPro" id="IPR052337">
    <property type="entry name" value="SAT4-like"/>
</dbReference>
<evidence type="ECO:0000256" key="7">
    <source>
        <dbReference type="SAM" id="Phobius"/>
    </source>
</evidence>
<evidence type="ECO:0000313" key="9">
    <source>
        <dbReference type="EMBL" id="OAG05004.1"/>
    </source>
</evidence>
<protein>
    <recommendedName>
        <fullName evidence="8">Rhodopsin domain-containing protein</fullName>
    </recommendedName>
</protein>
<dbReference type="EMBL" id="KV441553">
    <property type="protein sequence ID" value="OAG05004.1"/>
    <property type="molecule type" value="Genomic_DNA"/>
</dbReference>
<evidence type="ECO:0000256" key="4">
    <source>
        <dbReference type="ARBA" id="ARBA00023136"/>
    </source>
</evidence>
<comment type="subcellular location">
    <subcellularLocation>
        <location evidence="1">Membrane</location>
        <topology evidence="1">Multi-pass membrane protein</topology>
    </subcellularLocation>
</comment>
<dbReference type="Pfam" id="PF20684">
    <property type="entry name" value="Fung_rhodopsin"/>
    <property type="match status" value="1"/>
</dbReference>
<evidence type="ECO:0000256" key="6">
    <source>
        <dbReference type="SAM" id="MobiDB-lite"/>
    </source>
</evidence>
<evidence type="ECO:0000313" key="10">
    <source>
        <dbReference type="Proteomes" id="UP000077069"/>
    </source>
</evidence>
<keyword evidence="2 7" id="KW-0812">Transmembrane</keyword>
<evidence type="ECO:0000256" key="1">
    <source>
        <dbReference type="ARBA" id="ARBA00004141"/>
    </source>
</evidence>
<feature type="transmembrane region" description="Helical" evidence="7">
    <location>
        <begin position="124"/>
        <end position="145"/>
    </location>
</feature>
<dbReference type="InParanoid" id="A0A177CBH7"/>
<feature type="transmembrane region" description="Helical" evidence="7">
    <location>
        <begin position="94"/>
        <end position="112"/>
    </location>
</feature>
<dbReference type="AlphaFoldDB" id="A0A177CBH7"/>
<evidence type="ECO:0000256" key="3">
    <source>
        <dbReference type="ARBA" id="ARBA00022989"/>
    </source>
</evidence>
<feature type="compositionally biased region" description="Polar residues" evidence="6">
    <location>
        <begin position="357"/>
        <end position="380"/>
    </location>
</feature>
<feature type="transmembrane region" description="Helical" evidence="7">
    <location>
        <begin position="216"/>
        <end position="239"/>
    </location>
</feature>
<keyword evidence="4 7" id="KW-0472">Membrane</keyword>
<evidence type="ECO:0000259" key="8">
    <source>
        <dbReference type="Pfam" id="PF20684"/>
    </source>
</evidence>
<name>A0A177CBH7_9PLEO</name>
<feature type="region of interest" description="Disordered" evidence="6">
    <location>
        <begin position="346"/>
        <end position="389"/>
    </location>
</feature>
<feature type="compositionally biased region" description="Basic and acidic residues" evidence="6">
    <location>
        <begin position="346"/>
        <end position="355"/>
    </location>
</feature>
<keyword evidence="3 7" id="KW-1133">Transmembrane helix</keyword>
<sequence>MGADRQAGALAVTCVFPILAAIFVGARTFSRYLGQNFGWDDWLIHLSLLLLLGQTLTIYEYIIVSHTGYRTSEVPKQTLEQLVHARKWSFAVQMFYHPMMGAIRASIIMFLFRVKDQRWHIRWALHVVFWMNVGYFTSTTLVNIFQCDPIRYAYLQPLMDHTDADGNKVAGGKCINSLQFIMSSCALSIFMDLIIMPIPTAMVWNLQMKRKTKMAVVAVMSMGWIATIGSVARLIVYYYRYAPNTDRAYNIGVVSSVTEPSIAIIAACAPALRRLLTYMLPRYFSDGGTYPTYHYETNNATYANTRPRRSGSLTHAVDKNTDMDMVVREDGREEDEEMVYGLSELRGKESREPMRMQRTQSVRTGVSDGTGQPYSVNATQPFDVLDHRQ</sequence>
<evidence type="ECO:0000256" key="2">
    <source>
        <dbReference type="ARBA" id="ARBA00022692"/>
    </source>
</evidence>
<feature type="transmembrane region" description="Helical" evidence="7">
    <location>
        <begin position="180"/>
        <end position="204"/>
    </location>
</feature>
<feature type="transmembrane region" description="Helical" evidence="7">
    <location>
        <begin position="6"/>
        <end position="30"/>
    </location>
</feature>
<feature type="transmembrane region" description="Helical" evidence="7">
    <location>
        <begin position="251"/>
        <end position="272"/>
    </location>
</feature>
<accession>A0A177CBH7</accession>
<feature type="transmembrane region" description="Helical" evidence="7">
    <location>
        <begin position="42"/>
        <end position="64"/>
    </location>
</feature>